<organism evidence="1 2">
    <name type="scientific">Phaedon cochleariae</name>
    <name type="common">Mustard beetle</name>
    <dbReference type="NCBI Taxonomy" id="80249"/>
    <lineage>
        <taxon>Eukaryota</taxon>
        <taxon>Metazoa</taxon>
        <taxon>Ecdysozoa</taxon>
        <taxon>Arthropoda</taxon>
        <taxon>Hexapoda</taxon>
        <taxon>Insecta</taxon>
        <taxon>Pterygota</taxon>
        <taxon>Neoptera</taxon>
        <taxon>Endopterygota</taxon>
        <taxon>Coleoptera</taxon>
        <taxon>Polyphaga</taxon>
        <taxon>Cucujiformia</taxon>
        <taxon>Chrysomeloidea</taxon>
        <taxon>Chrysomelidae</taxon>
        <taxon>Chrysomelinae</taxon>
        <taxon>Chrysomelini</taxon>
        <taxon>Phaedon</taxon>
    </lineage>
</organism>
<sequence length="264" mass="29753">MNKIHLYPQFPPLPVARLAGFGGYYGALVNPGRNVNNQRHNLYEEIPCMGVLAEAIRQSLSNAGPGRYQSNVTFNGQQPNRNLLGFRPLGHRRPEPKNLAFEQGITDLEFPSYPNNYAFNIDLLIEISNVLAKTKTFKNTDTVFSTLTEVGAQSQIIFEIPQLTADNAEQSALLGELAPRCLNKESESIFGSGVFFAQQLMKVSVANEHRSWSMFNVIPQEWVDNRNDRRDLPQPFHFNGFCSVSQMASTFRKNVIKTIVTTKR</sequence>
<dbReference type="EMBL" id="OU896711">
    <property type="protein sequence ID" value="CAG9822197.1"/>
    <property type="molecule type" value="Genomic_DNA"/>
</dbReference>
<evidence type="ECO:0000313" key="2">
    <source>
        <dbReference type="Proteomes" id="UP001153737"/>
    </source>
</evidence>
<dbReference type="AlphaFoldDB" id="A0A9N9X473"/>
<protein>
    <submittedName>
        <fullName evidence="1">Uncharacterized protein</fullName>
    </submittedName>
</protein>
<proteinExistence type="predicted"/>
<name>A0A9N9X473_PHACE</name>
<accession>A0A9N9X473</accession>
<reference evidence="1" key="1">
    <citation type="submission" date="2022-01" db="EMBL/GenBank/DDBJ databases">
        <authorList>
            <person name="King R."/>
        </authorList>
    </citation>
    <scope>NUCLEOTIDE SEQUENCE</scope>
</reference>
<dbReference type="Proteomes" id="UP001153737">
    <property type="component" value="Chromosome 5"/>
</dbReference>
<reference evidence="1" key="2">
    <citation type="submission" date="2022-10" db="EMBL/GenBank/DDBJ databases">
        <authorList>
            <consortium name="ENA_rothamsted_submissions"/>
            <consortium name="culmorum"/>
            <person name="King R."/>
        </authorList>
    </citation>
    <scope>NUCLEOTIDE SEQUENCE</scope>
</reference>
<gene>
    <name evidence="1" type="ORF">PHAECO_LOCUS9499</name>
</gene>
<evidence type="ECO:0000313" key="1">
    <source>
        <dbReference type="EMBL" id="CAG9822197.1"/>
    </source>
</evidence>
<keyword evidence="2" id="KW-1185">Reference proteome</keyword>
<dbReference type="OrthoDB" id="6772386at2759"/>